<keyword evidence="5" id="KW-1185">Reference proteome</keyword>
<dbReference type="Proteomes" id="UP000051439">
    <property type="component" value="Unassembled WGS sequence"/>
</dbReference>
<keyword evidence="2" id="KW-1133">Transmembrane helix</keyword>
<protein>
    <submittedName>
        <fullName evidence="4">DNA-binding helix-turn-helix protein</fullName>
    </submittedName>
</protein>
<keyword evidence="2" id="KW-0472">Membrane</keyword>
<dbReference type="PANTHER" id="PTHR46558">
    <property type="entry name" value="TRACRIPTIONAL REGULATORY PROTEIN-RELATED-RELATED"/>
    <property type="match status" value="1"/>
</dbReference>
<evidence type="ECO:0000256" key="2">
    <source>
        <dbReference type="SAM" id="Phobius"/>
    </source>
</evidence>
<feature type="transmembrane region" description="Helical" evidence="2">
    <location>
        <begin position="142"/>
        <end position="165"/>
    </location>
</feature>
<name>A0A0R1NVX0_9LACO</name>
<keyword evidence="2" id="KW-0812">Transmembrane</keyword>
<evidence type="ECO:0000256" key="1">
    <source>
        <dbReference type="ARBA" id="ARBA00023125"/>
    </source>
</evidence>
<sequence>MKIAEQLQMQRQIHGLSQTDLAEKLHISRQSISKWENGTTLPSFSNVVAISDLFGISLDDLIKGDVQLMERLEKDNSVNKVSRILLFGIAIAIVGYTCYQLVGISANTLESWLVIPVLVSFFFMLRSVKWREFNQALTKPTIIWGAIWLGLILIPEIIGFVSGYVQGMNE</sequence>
<dbReference type="RefSeq" id="WP_082602866.1">
    <property type="nucleotide sequence ID" value="NZ_AZEB01000020.1"/>
</dbReference>
<evidence type="ECO:0000313" key="4">
    <source>
        <dbReference type="EMBL" id="KRL20811.1"/>
    </source>
</evidence>
<dbReference type="CDD" id="cd00093">
    <property type="entry name" value="HTH_XRE"/>
    <property type="match status" value="1"/>
</dbReference>
<feature type="transmembrane region" description="Helical" evidence="2">
    <location>
        <begin position="112"/>
        <end position="130"/>
    </location>
</feature>
<dbReference type="EMBL" id="AZEB01000020">
    <property type="protein sequence ID" value="KRL20811.1"/>
    <property type="molecule type" value="Genomic_DNA"/>
</dbReference>
<dbReference type="SUPFAM" id="SSF47413">
    <property type="entry name" value="lambda repressor-like DNA-binding domains"/>
    <property type="match status" value="1"/>
</dbReference>
<reference evidence="4 5" key="1">
    <citation type="journal article" date="2015" name="Genome Announc.">
        <title>Expanding the biotechnology potential of lactobacilli through comparative genomics of 213 strains and associated genera.</title>
        <authorList>
            <person name="Sun Z."/>
            <person name="Harris H.M."/>
            <person name="McCann A."/>
            <person name="Guo C."/>
            <person name="Argimon S."/>
            <person name="Zhang W."/>
            <person name="Yang X."/>
            <person name="Jeffery I.B."/>
            <person name="Cooney J.C."/>
            <person name="Kagawa T.F."/>
            <person name="Liu W."/>
            <person name="Song Y."/>
            <person name="Salvetti E."/>
            <person name="Wrobel A."/>
            <person name="Rasinkangas P."/>
            <person name="Parkhill J."/>
            <person name="Rea M.C."/>
            <person name="O'Sullivan O."/>
            <person name="Ritari J."/>
            <person name="Douillard F.P."/>
            <person name="Paul Ross R."/>
            <person name="Yang R."/>
            <person name="Briner A.E."/>
            <person name="Felis G.E."/>
            <person name="de Vos W.M."/>
            <person name="Barrangou R."/>
            <person name="Klaenhammer T.R."/>
            <person name="Caufield P.W."/>
            <person name="Cui Y."/>
            <person name="Zhang H."/>
            <person name="O'Toole P.W."/>
        </authorList>
    </citation>
    <scope>NUCLEOTIDE SEQUENCE [LARGE SCALE GENOMIC DNA]</scope>
    <source>
        <strain evidence="4 5">DSM 19906</strain>
    </source>
</reference>
<feature type="transmembrane region" description="Helical" evidence="2">
    <location>
        <begin position="84"/>
        <end position="106"/>
    </location>
</feature>
<evidence type="ECO:0000259" key="3">
    <source>
        <dbReference type="PROSITE" id="PS50943"/>
    </source>
</evidence>
<dbReference type="GO" id="GO:0003677">
    <property type="term" value="F:DNA binding"/>
    <property type="evidence" value="ECO:0007669"/>
    <property type="project" value="UniProtKB-KW"/>
</dbReference>
<gene>
    <name evidence="4" type="ORF">FC98_GL001216</name>
</gene>
<proteinExistence type="predicted"/>
<feature type="domain" description="HTH cro/C1-type" evidence="3">
    <location>
        <begin position="7"/>
        <end position="61"/>
    </location>
</feature>
<dbReference type="Pfam" id="PF01381">
    <property type="entry name" value="HTH_3"/>
    <property type="match status" value="1"/>
</dbReference>
<organism evidence="4 5">
    <name type="scientific">Lentilactobacillus kisonensis DSM 19906 = JCM 15041</name>
    <dbReference type="NCBI Taxonomy" id="1423766"/>
    <lineage>
        <taxon>Bacteria</taxon>
        <taxon>Bacillati</taxon>
        <taxon>Bacillota</taxon>
        <taxon>Bacilli</taxon>
        <taxon>Lactobacillales</taxon>
        <taxon>Lactobacillaceae</taxon>
        <taxon>Lentilactobacillus</taxon>
    </lineage>
</organism>
<dbReference type="InterPro" id="IPR010982">
    <property type="entry name" value="Lambda_DNA-bd_dom_sf"/>
</dbReference>
<dbReference type="Gene3D" id="1.10.260.40">
    <property type="entry name" value="lambda repressor-like DNA-binding domains"/>
    <property type="match status" value="1"/>
</dbReference>
<comment type="caution">
    <text evidence="4">The sequence shown here is derived from an EMBL/GenBank/DDBJ whole genome shotgun (WGS) entry which is preliminary data.</text>
</comment>
<dbReference type="SMART" id="SM00530">
    <property type="entry name" value="HTH_XRE"/>
    <property type="match status" value="1"/>
</dbReference>
<dbReference type="InterPro" id="IPR001387">
    <property type="entry name" value="Cro/C1-type_HTH"/>
</dbReference>
<dbReference type="PANTHER" id="PTHR46558:SF15">
    <property type="entry name" value="HELIX-TURN-HELIX DOMAIN PROTEIN"/>
    <property type="match status" value="1"/>
</dbReference>
<keyword evidence="1 4" id="KW-0238">DNA-binding</keyword>
<dbReference type="PROSITE" id="PS50943">
    <property type="entry name" value="HTH_CROC1"/>
    <property type="match status" value="1"/>
</dbReference>
<accession>A0A0R1NVX0</accession>
<evidence type="ECO:0000313" key="5">
    <source>
        <dbReference type="Proteomes" id="UP000051439"/>
    </source>
</evidence>
<dbReference type="PATRIC" id="fig|1423766.4.peg.1252"/>
<dbReference type="AlphaFoldDB" id="A0A0R1NVX0"/>